<feature type="region of interest" description="Disordered" evidence="7">
    <location>
        <begin position="1"/>
        <end position="38"/>
    </location>
</feature>
<evidence type="ECO:0000313" key="8">
    <source>
        <dbReference type="EMBL" id="GAA4398300.1"/>
    </source>
</evidence>
<accession>A0ABP8JZG8</accession>
<dbReference type="RefSeq" id="WP_344998226.1">
    <property type="nucleotide sequence ID" value="NZ_BAABFR010000061.1"/>
</dbReference>
<reference evidence="9" key="1">
    <citation type="journal article" date="2019" name="Int. J. Syst. Evol. Microbiol.">
        <title>The Global Catalogue of Microorganisms (GCM) 10K type strain sequencing project: providing services to taxonomists for standard genome sequencing and annotation.</title>
        <authorList>
            <consortium name="The Broad Institute Genomics Platform"/>
            <consortium name="The Broad Institute Genome Sequencing Center for Infectious Disease"/>
            <person name="Wu L."/>
            <person name="Ma J."/>
        </authorList>
    </citation>
    <scope>NUCLEOTIDE SEQUENCE [LARGE SCALE GENOMIC DNA]</scope>
    <source>
        <strain evidence="9">JCM 17688</strain>
    </source>
</reference>
<comment type="caution">
    <text evidence="8">The sequence shown here is derived from an EMBL/GenBank/DDBJ whole genome shotgun (WGS) entry which is preliminary data.</text>
</comment>
<feature type="compositionally biased region" description="Low complexity" evidence="7">
    <location>
        <begin position="25"/>
        <end position="38"/>
    </location>
</feature>
<dbReference type="NCBIfam" id="NF010761">
    <property type="entry name" value="PRK14164.1"/>
    <property type="match status" value="1"/>
</dbReference>
<protein>
    <recommendedName>
        <fullName evidence="3 4">Protein GrpE</fullName>
    </recommendedName>
    <alternativeName>
        <fullName evidence="3">HSP-70 cofactor</fullName>
    </alternativeName>
</protein>
<evidence type="ECO:0000256" key="5">
    <source>
        <dbReference type="RuleBase" id="RU004478"/>
    </source>
</evidence>
<keyword evidence="2 3" id="KW-0143">Chaperone</keyword>
<gene>
    <name evidence="3 8" type="primary">grpE</name>
    <name evidence="8" type="ORF">GCM10023147_34410</name>
</gene>
<comment type="similarity">
    <text evidence="1 3 5">Belongs to the GrpE family.</text>
</comment>
<evidence type="ECO:0000256" key="3">
    <source>
        <dbReference type="HAMAP-Rule" id="MF_01151"/>
    </source>
</evidence>
<dbReference type="PANTHER" id="PTHR21237:SF23">
    <property type="entry name" value="GRPE PROTEIN HOMOLOG, MITOCHONDRIAL"/>
    <property type="match status" value="1"/>
</dbReference>
<dbReference type="SUPFAM" id="SSF58014">
    <property type="entry name" value="Coiled-coil domain of nucleotide exchange factor GrpE"/>
    <property type="match status" value="1"/>
</dbReference>
<dbReference type="HAMAP" id="MF_01151">
    <property type="entry name" value="GrpE"/>
    <property type="match status" value="1"/>
</dbReference>
<dbReference type="EMBL" id="BAABFR010000061">
    <property type="protein sequence ID" value="GAA4398300.1"/>
    <property type="molecule type" value="Genomic_DNA"/>
</dbReference>
<dbReference type="PRINTS" id="PR00773">
    <property type="entry name" value="GRPEPROTEIN"/>
</dbReference>
<dbReference type="InterPro" id="IPR009012">
    <property type="entry name" value="GrpE_head"/>
</dbReference>
<keyword evidence="6" id="KW-0175">Coiled coil</keyword>
<feature type="region of interest" description="Disordered" evidence="7">
    <location>
        <begin position="177"/>
        <end position="204"/>
    </location>
</feature>
<comment type="subunit">
    <text evidence="3">Homodimer.</text>
</comment>
<dbReference type="Proteomes" id="UP001500635">
    <property type="component" value="Unassembled WGS sequence"/>
</dbReference>
<dbReference type="Gene3D" id="2.30.22.10">
    <property type="entry name" value="Head domain of nucleotide exchange factor GrpE"/>
    <property type="match status" value="1"/>
</dbReference>
<dbReference type="PROSITE" id="PS01071">
    <property type="entry name" value="GRPE"/>
    <property type="match status" value="1"/>
</dbReference>
<proteinExistence type="inferred from homology"/>
<evidence type="ECO:0000256" key="7">
    <source>
        <dbReference type="SAM" id="MobiDB-lite"/>
    </source>
</evidence>
<dbReference type="SUPFAM" id="SSF51064">
    <property type="entry name" value="Head domain of nucleotide exchange factor GrpE"/>
    <property type="match status" value="1"/>
</dbReference>
<sequence>MAADGNPTESGAPVDAEVVETSAPEAADATAEAGAADTAAGGHQVAELTADLQRLSAEFANYRKRIAKDVQEARAAGKAAVVAELLVVLDDLERARSHGDLDTGPLKSVSDKLDGVLKAQGLEPFGAVGDDFDPAVHEAVQHEGDGADPVIGVVMRQGYRVGGKVIRTALVGVVDRAPGASAPGVGSSDGSDNNDRDQTSGADA</sequence>
<dbReference type="PANTHER" id="PTHR21237">
    <property type="entry name" value="GRPE PROTEIN"/>
    <property type="match status" value="1"/>
</dbReference>
<comment type="function">
    <text evidence="3 4">Participates actively in the response to hyperosmotic and heat shock by preventing the aggregation of stress-denatured proteins, in association with DnaK and GrpE. It is the nucleotide exchange factor for DnaK and may function as a thermosensor. Unfolded proteins bind initially to DnaJ; upon interaction with the DnaJ-bound protein, DnaK hydrolyzes its bound ATP, resulting in the formation of a stable complex. GrpE releases ADP from DnaK; ATP binding to DnaK triggers the release of the substrate protein, thus completing the reaction cycle. Several rounds of ATP-dependent interactions between DnaJ, DnaK and GrpE are required for fully efficient folding.</text>
</comment>
<dbReference type="InterPro" id="IPR013805">
    <property type="entry name" value="GrpE_CC"/>
</dbReference>
<evidence type="ECO:0000256" key="6">
    <source>
        <dbReference type="SAM" id="Coils"/>
    </source>
</evidence>
<keyword evidence="9" id="KW-1185">Reference proteome</keyword>
<evidence type="ECO:0000256" key="2">
    <source>
        <dbReference type="ARBA" id="ARBA00023186"/>
    </source>
</evidence>
<dbReference type="InterPro" id="IPR000740">
    <property type="entry name" value="GrpE"/>
</dbReference>
<organism evidence="8 9">
    <name type="scientific">Tsukamurella soli</name>
    <dbReference type="NCBI Taxonomy" id="644556"/>
    <lineage>
        <taxon>Bacteria</taxon>
        <taxon>Bacillati</taxon>
        <taxon>Actinomycetota</taxon>
        <taxon>Actinomycetes</taxon>
        <taxon>Mycobacteriales</taxon>
        <taxon>Tsukamurellaceae</taxon>
        <taxon>Tsukamurella</taxon>
    </lineage>
</organism>
<dbReference type="Gene3D" id="3.90.20.20">
    <property type="match status" value="1"/>
</dbReference>
<comment type="subcellular location">
    <subcellularLocation>
        <location evidence="3">Cytoplasm</location>
    </subcellularLocation>
</comment>
<evidence type="ECO:0000256" key="1">
    <source>
        <dbReference type="ARBA" id="ARBA00009054"/>
    </source>
</evidence>
<dbReference type="CDD" id="cd00446">
    <property type="entry name" value="GrpE"/>
    <property type="match status" value="1"/>
</dbReference>
<keyword evidence="3 4" id="KW-0346">Stress response</keyword>
<evidence type="ECO:0000313" key="9">
    <source>
        <dbReference type="Proteomes" id="UP001500635"/>
    </source>
</evidence>
<name>A0ABP8JZG8_9ACTN</name>
<feature type="coiled-coil region" evidence="6">
    <location>
        <begin position="45"/>
        <end position="72"/>
    </location>
</feature>
<dbReference type="Pfam" id="PF01025">
    <property type="entry name" value="GrpE"/>
    <property type="match status" value="1"/>
</dbReference>
<evidence type="ECO:0000256" key="4">
    <source>
        <dbReference type="RuleBase" id="RU000639"/>
    </source>
</evidence>
<keyword evidence="3" id="KW-0963">Cytoplasm</keyword>